<evidence type="ECO:0000256" key="4">
    <source>
        <dbReference type="ARBA" id="ARBA00025742"/>
    </source>
</evidence>
<dbReference type="InterPro" id="IPR042281">
    <property type="entry name" value="GpdQ_beta-strand"/>
</dbReference>
<evidence type="ECO:0000256" key="3">
    <source>
        <dbReference type="ARBA" id="ARBA00023004"/>
    </source>
</evidence>
<evidence type="ECO:0000313" key="6">
    <source>
        <dbReference type="EMBL" id="TKI05510.1"/>
    </source>
</evidence>
<sequence>MKKSFVLVQISDLHIKAGGRLSYRKVDTLGALKNGVAQINALTPLADAVVVTGDLTDFGRPEEYAEARRALDRLSAPWFAIPGNHDDRAAFRQAFADKDWLPCQGAFLHWTTDRFPLRLIGLDSTVPGQPWGALCAERLEWLERQLAALPAKPTVVMLHHHPFYSGIGHMDRQNLRDTRPLQHLLAGAPQVELLLCGHVHRFMVTRLGSTPVCSAPGLAHQVAPDFSPDGPANFVLEPPGLLLHRWRQDQGIVTHYCPIGRFDGPWPFYDEHGLID</sequence>
<evidence type="ECO:0000259" key="5">
    <source>
        <dbReference type="Pfam" id="PF00149"/>
    </source>
</evidence>
<dbReference type="CDD" id="cd07402">
    <property type="entry name" value="MPP_GpdQ"/>
    <property type="match status" value="1"/>
</dbReference>
<keyword evidence="2" id="KW-0378">Hydrolase</keyword>
<keyword evidence="7" id="KW-1185">Reference proteome</keyword>
<feature type="domain" description="Calcineurin-like phosphoesterase" evidence="5">
    <location>
        <begin position="7"/>
        <end position="201"/>
    </location>
</feature>
<comment type="similarity">
    <text evidence="4">Belongs to the cyclic nucleotide phosphodiesterase class-III family.</text>
</comment>
<dbReference type="InterPro" id="IPR050884">
    <property type="entry name" value="CNP_phosphodiesterase-III"/>
</dbReference>
<dbReference type="RefSeq" id="WP_136990799.1">
    <property type="nucleotide sequence ID" value="NZ_SZPQ01000019.1"/>
</dbReference>
<proteinExistence type="inferred from homology"/>
<protein>
    <submittedName>
        <fullName evidence="6">Phosphodiesterase</fullName>
    </submittedName>
</protein>
<evidence type="ECO:0000313" key="7">
    <source>
        <dbReference type="Proteomes" id="UP000305202"/>
    </source>
</evidence>
<accession>A0ABY2SL59</accession>
<gene>
    <name evidence="6" type="ORF">FCN80_14145</name>
</gene>
<reference evidence="6 7" key="1">
    <citation type="submission" date="2019-04" db="EMBL/GenBank/DDBJ databases">
        <authorList>
            <person name="Li M."/>
            <person name="Gao C."/>
        </authorList>
    </citation>
    <scope>NUCLEOTIDE SEQUENCE [LARGE SCALE GENOMIC DNA]</scope>
    <source>
        <strain evidence="6 7">BGMRC 2031</strain>
    </source>
</reference>
<dbReference type="InterPro" id="IPR042283">
    <property type="entry name" value="GpdQ_catalytic"/>
</dbReference>
<dbReference type="EMBL" id="SZPQ01000019">
    <property type="protein sequence ID" value="TKI05510.1"/>
    <property type="molecule type" value="Genomic_DNA"/>
</dbReference>
<keyword evidence="1" id="KW-0479">Metal-binding</keyword>
<keyword evidence="3" id="KW-0408">Iron</keyword>
<dbReference type="InterPro" id="IPR026575">
    <property type="entry name" value="GpdQ/CpdA-like"/>
</dbReference>
<organism evidence="6 7">
    <name type="scientific">Martelella alba</name>
    <dbReference type="NCBI Taxonomy" id="2590451"/>
    <lineage>
        <taxon>Bacteria</taxon>
        <taxon>Pseudomonadati</taxon>
        <taxon>Pseudomonadota</taxon>
        <taxon>Alphaproteobacteria</taxon>
        <taxon>Hyphomicrobiales</taxon>
        <taxon>Aurantimonadaceae</taxon>
        <taxon>Martelella</taxon>
    </lineage>
</organism>
<dbReference type="Gene3D" id="3.60.21.40">
    <property type="entry name" value="GpdQ, catalytic alpha/beta sandwich domain"/>
    <property type="match status" value="1"/>
</dbReference>
<dbReference type="Proteomes" id="UP000305202">
    <property type="component" value="Unassembled WGS sequence"/>
</dbReference>
<dbReference type="Pfam" id="PF00149">
    <property type="entry name" value="Metallophos"/>
    <property type="match status" value="1"/>
</dbReference>
<evidence type="ECO:0000256" key="2">
    <source>
        <dbReference type="ARBA" id="ARBA00022801"/>
    </source>
</evidence>
<dbReference type="InterPro" id="IPR004843">
    <property type="entry name" value="Calcineurin-like_PHP"/>
</dbReference>
<comment type="caution">
    <text evidence="6">The sequence shown here is derived from an EMBL/GenBank/DDBJ whole genome shotgun (WGS) entry which is preliminary data.</text>
</comment>
<dbReference type="Gene3D" id="3.30.750.180">
    <property type="entry name" value="GpdQ, beta-strand dimerisation domain"/>
    <property type="match status" value="1"/>
</dbReference>
<dbReference type="InterPro" id="IPR029052">
    <property type="entry name" value="Metallo-depent_PP-like"/>
</dbReference>
<name>A0ABY2SL59_9HYPH</name>
<dbReference type="PANTHER" id="PTHR42988">
    <property type="entry name" value="PHOSPHOHYDROLASE"/>
    <property type="match status" value="1"/>
</dbReference>
<dbReference type="SUPFAM" id="SSF56300">
    <property type="entry name" value="Metallo-dependent phosphatases"/>
    <property type="match status" value="1"/>
</dbReference>
<dbReference type="PANTHER" id="PTHR42988:SF2">
    <property type="entry name" value="CYCLIC NUCLEOTIDE PHOSPHODIESTERASE CBUA0032-RELATED"/>
    <property type="match status" value="1"/>
</dbReference>
<evidence type="ECO:0000256" key="1">
    <source>
        <dbReference type="ARBA" id="ARBA00022723"/>
    </source>
</evidence>